<evidence type="ECO:0000313" key="2">
    <source>
        <dbReference type="EMBL" id="KAJ8885684.1"/>
    </source>
</evidence>
<reference evidence="2 3" key="1">
    <citation type="submission" date="2023-02" db="EMBL/GenBank/DDBJ databases">
        <title>LHISI_Scaffold_Assembly.</title>
        <authorList>
            <person name="Stuart O.P."/>
            <person name="Cleave R."/>
            <person name="Magrath M.J.L."/>
            <person name="Mikheyev A.S."/>
        </authorList>
    </citation>
    <scope>NUCLEOTIDE SEQUENCE [LARGE SCALE GENOMIC DNA]</scope>
    <source>
        <strain evidence="2">Daus_M_001</strain>
        <tissue evidence="2">Leg muscle</tissue>
    </source>
</reference>
<organism evidence="2 3">
    <name type="scientific">Dryococelus australis</name>
    <dbReference type="NCBI Taxonomy" id="614101"/>
    <lineage>
        <taxon>Eukaryota</taxon>
        <taxon>Metazoa</taxon>
        <taxon>Ecdysozoa</taxon>
        <taxon>Arthropoda</taxon>
        <taxon>Hexapoda</taxon>
        <taxon>Insecta</taxon>
        <taxon>Pterygota</taxon>
        <taxon>Neoptera</taxon>
        <taxon>Polyneoptera</taxon>
        <taxon>Phasmatodea</taxon>
        <taxon>Verophasmatodea</taxon>
        <taxon>Anareolatae</taxon>
        <taxon>Phasmatidae</taxon>
        <taxon>Eurycanthinae</taxon>
        <taxon>Dryococelus</taxon>
    </lineage>
</organism>
<protein>
    <submittedName>
        <fullName evidence="2">Uncharacterized protein</fullName>
    </submittedName>
</protein>
<dbReference type="Proteomes" id="UP001159363">
    <property type="component" value="Chromosome X"/>
</dbReference>
<feature type="coiled-coil region" evidence="1">
    <location>
        <begin position="28"/>
        <end position="55"/>
    </location>
</feature>
<accession>A0ABQ9HNG1</accession>
<sequence>MFCLMGLPLKQNDGLVRVMKKDEDNLTLAVVKAKLLLEEKRIKSYEDQKANMEGAKSMAPGHMARFCTKVARQDNATKTEDQKQGPGYGEQGCHLGNAQTVQYNFKALCTSTIKMPDDKNCWLLDTEHHIA</sequence>
<comment type="caution">
    <text evidence="2">The sequence shown here is derived from an EMBL/GenBank/DDBJ whole genome shotgun (WGS) entry which is preliminary data.</text>
</comment>
<name>A0ABQ9HNG1_9NEOP</name>
<evidence type="ECO:0000313" key="3">
    <source>
        <dbReference type="Proteomes" id="UP001159363"/>
    </source>
</evidence>
<keyword evidence="3" id="KW-1185">Reference proteome</keyword>
<gene>
    <name evidence="2" type="ORF">PR048_011882</name>
</gene>
<evidence type="ECO:0000256" key="1">
    <source>
        <dbReference type="SAM" id="Coils"/>
    </source>
</evidence>
<proteinExistence type="predicted"/>
<dbReference type="EMBL" id="JARBHB010000004">
    <property type="protein sequence ID" value="KAJ8885684.1"/>
    <property type="molecule type" value="Genomic_DNA"/>
</dbReference>
<keyword evidence="1" id="KW-0175">Coiled coil</keyword>